<evidence type="ECO:0000313" key="2">
    <source>
        <dbReference type="Proteomes" id="UP000310200"/>
    </source>
</evidence>
<comment type="caution">
    <text evidence="1">The sequence shown here is derived from an EMBL/GenBank/DDBJ whole genome shotgun (WGS) entry which is preliminary data.</text>
</comment>
<organism evidence="1 2">
    <name type="scientific">Temnothorax longispinosus</name>
    <dbReference type="NCBI Taxonomy" id="300112"/>
    <lineage>
        <taxon>Eukaryota</taxon>
        <taxon>Metazoa</taxon>
        <taxon>Ecdysozoa</taxon>
        <taxon>Arthropoda</taxon>
        <taxon>Hexapoda</taxon>
        <taxon>Insecta</taxon>
        <taxon>Pterygota</taxon>
        <taxon>Neoptera</taxon>
        <taxon>Endopterygota</taxon>
        <taxon>Hymenoptera</taxon>
        <taxon>Apocrita</taxon>
        <taxon>Aculeata</taxon>
        <taxon>Formicoidea</taxon>
        <taxon>Formicidae</taxon>
        <taxon>Myrmicinae</taxon>
        <taxon>Temnothorax</taxon>
    </lineage>
</organism>
<reference evidence="1 2" key="1">
    <citation type="journal article" date="2019" name="Philos. Trans. R. Soc. Lond., B, Biol. Sci.">
        <title>Ant behaviour and brain gene expression of defending hosts depend on the ecological success of the intruding social parasite.</title>
        <authorList>
            <person name="Kaur R."/>
            <person name="Stoldt M."/>
            <person name="Jongepier E."/>
            <person name="Feldmeyer B."/>
            <person name="Menzel F."/>
            <person name="Bornberg-Bauer E."/>
            <person name="Foitzik S."/>
        </authorList>
    </citation>
    <scope>NUCLEOTIDE SEQUENCE [LARGE SCALE GENOMIC DNA]</scope>
    <source>
        <tissue evidence="1">Whole body</tissue>
    </source>
</reference>
<feature type="non-terminal residue" evidence="1">
    <location>
        <position position="1"/>
    </location>
</feature>
<name>A0A4S2KCT4_9HYME</name>
<dbReference type="AlphaFoldDB" id="A0A4S2KCT4"/>
<feature type="non-terminal residue" evidence="1">
    <location>
        <position position="211"/>
    </location>
</feature>
<gene>
    <name evidence="1" type="ORF">DBV15_06121</name>
</gene>
<proteinExistence type="predicted"/>
<evidence type="ECO:0000313" key="1">
    <source>
        <dbReference type="EMBL" id="TGZ47122.1"/>
    </source>
</evidence>
<sequence>IFANQSKGSVGSDPKYLLIKSNSSHSGSSLSLLGPDFPSASSRLSGRPLMAGSCWQTYNFGPPSVPCILPLHPVVSRNLETMIAAPVGIGIRNGRGTFANGDCTQCAHVGAAIPQLVTYVPLVTGGRSRSRNPLLAPPPSQLLRQPLHSYGRRWLFSSGEAFYSRNSSTSMTRTTENTVRKDKLTFDLCKTSDEDTRFTKVEHILRASAKD</sequence>
<accession>A0A4S2KCT4</accession>
<protein>
    <submittedName>
        <fullName evidence="1">Uncharacterized protein</fullName>
    </submittedName>
</protein>
<keyword evidence="2" id="KW-1185">Reference proteome</keyword>
<dbReference type="Proteomes" id="UP000310200">
    <property type="component" value="Unassembled WGS sequence"/>
</dbReference>
<dbReference type="EMBL" id="QBLH01002754">
    <property type="protein sequence ID" value="TGZ47122.1"/>
    <property type="molecule type" value="Genomic_DNA"/>
</dbReference>